<feature type="compositionally biased region" description="Basic and acidic residues" evidence="1">
    <location>
        <begin position="26"/>
        <end position="42"/>
    </location>
</feature>
<sequence>MPHSSFSSRLGLPSQRNHKVFQPKDLSSEREAKTSPQREKQKPPPMKKVHSKYEKKDNPRENSSSSAMKSNTNLQSPPPPSLPPSTSRTDKLLKAVSELGEGNPSVGVVQTIFRSGWPKEEVKFNAANTRHGKLMERLIVDGNELLWFKGALITCPLGSKGYSRNCEKKCCGICRTITSSFRVEDEPISVHESSWQAHEKVINEYGARRMYTRKAIVLCRVIAGRVSPYQRHGLVHGEDGGFDSAVDNSNGSEELLVLNPRAMLPCFVVLFDDS</sequence>
<dbReference type="EMBL" id="RXIC02000020">
    <property type="protein sequence ID" value="KAB1223887.1"/>
    <property type="molecule type" value="Genomic_DNA"/>
</dbReference>
<evidence type="ECO:0000313" key="2">
    <source>
        <dbReference type="EMBL" id="KAB1223887.1"/>
    </source>
</evidence>
<dbReference type="PANTHER" id="PTHR31681">
    <property type="entry name" value="C2H2-LIKE ZINC FINGER PROTEIN"/>
    <property type="match status" value="1"/>
</dbReference>
<comment type="caution">
    <text evidence="2">The sequence shown here is derived from an EMBL/GenBank/DDBJ whole genome shotgun (WGS) entry which is preliminary data.</text>
</comment>
<proteinExistence type="predicted"/>
<feature type="region of interest" description="Disordered" evidence="1">
    <location>
        <begin position="1"/>
        <end position="88"/>
    </location>
</feature>
<evidence type="ECO:0000313" key="3">
    <source>
        <dbReference type="Proteomes" id="UP000516437"/>
    </source>
</evidence>
<dbReference type="Gene3D" id="3.90.228.10">
    <property type="match status" value="1"/>
</dbReference>
<feature type="compositionally biased region" description="Basic and acidic residues" evidence="1">
    <location>
        <begin position="51"/>
        <end position="60"/>
    </location>
</feature>
<reference evidence="2 3" key="1">
    <citation type="journal article" date="2019" name="Plant Biotechnol. J.">
        <title>The red bayberry genome and genetic basis of sex determination.</title>
        <authorList>
            <person name="Jia H.M."/>
            <person name="Jia H.J."/>
            <person name="Cai Q.L."/>
            <person name="Wang Y."/>
            <person name="Zhao H.B."/>
            <person name="Yang W.F."/>
            <person name="Wang G.Y."/>
            <person name="Li Y.H."/>
            <person name="Zhan D.L."/>
            <person name="Shen Y.T."/>
            <person name="Niu Q.F."/>
            <person name="Chang L."/>
            <person name="Qiu J."/>
            <person name="Zhao L."/>
            <person name="Xie H.B."/>
            <person name="Fu W.Y."/>
            <person name="Jin J."/>
            <person name="Li X.W."/>
            <person name="Jiao Y."/>
            <person name="Zhou C.C."/>
            <person name="Tu T."/>
            <person name="Chai C.Y."/>
            <person name="Gao J.L."/>
            <person name="Fan L.J."/>
            <person name="van de Weg E."/>
            <person name="Wang J.Y."/>
            <person name="Gao Z.S."/>
        </authorList>
    </citation>
    <scope>NUCLEOTIDE SEQUENCE [LARGE SCALE GENOMIC DNA]</scope>
    <source>
        <tissue evidence="2">Leaves</tissue>
    </source>
</reference>
<name>A0A6A1WJ45_9ROSI</name>
<evidence type="ECO:0008006" key="4">
    <source>
        <dbReference type="Google" id="ProtNLM"/>
    </source>
</evidence>
<accession>A0A6A1WJ45</accession>
<dbReference type="OrthoDB" id="9514740at2759"/>
<dbReference type="PANTHER" id="PTHR31681:SF51">
    <property type="entry name" value="PARP CATALYTIC DOMAIN-CONTAINING PROTEIN"/>
    <property type="match status" value="1"/>
</dbReference>
<evidence type="ECO:0000256" key="1">
    <source>
        <dbReference type="SAM" id="MobiDB-lite"/>
    </source>
</evidence>
<dbReference type="AlphaFoldDB" id="A0A6A1WJ45"/>
<dbReference type="Proteomes" id="UP000516437">
    <property type="component" value="Chromosome 2"/>
</dbReference>
<keyword evidence="3" id="KW-1185">Reference proteome</keyword>
<organism evidence="2 3">
    <name type="scientific">Morella rubra</name>
    <name type="common">Chinese bayberry</name>
    <dbReference type="NCBI Taxonomy" id="262757"/>
    <lineage>
        <taxon>Eukaryota</taxon>
        <taxon>Viridiplantae</taxon>
        <taxon>Streptophyta</taxon>
        <taxon>Embryophyta</taxon>
        <taxon>Tracheophyta</taxon>
        <taxon>Spermatophyta</taxon>
        <taxon>Magnoliopsida</taxon>
        <taxon>eudicotyledons</taxon>
        <taxon>Gunneridae</taxon>
        <taxon>Pentapetalae</taxon>
        <taxon>rosids</taxon>
        <taxon>fabids</taxon>
        <taxon>Fagales</taxon>
        <taxon>Myricaceae</taxon>
        <taxon>Morella</taxon>
    </lineage>
</organism>
<dbReference type="SUPFAM" id="SSF56399">
    <property type="entry name" value="ADP-ribosylation"/>
    <property type="match status" value="1"/>
</dbReference>
<protein>
    <recommendedName>
        <fullName evidence="4">PARP catalytic domain-containing protein</fullName>
    </recommendedName>
</protein>
<gene>
    <name evidence="2" type="ORF">CJ030_MR2G023356</name>
</gene>